<gene>
    <name evidence="7" type="ORF">CLV63_111122</name>
</gene>
<dbReference type="InterPro" id="IPR000089">
    <property type="entry name" value="Biotin_lipoyl"/>
</dbReference>
<evidence type="ECO:0000256" key="4">
    <source>
        <dbReference type="ARBA" id="ARBA00023315"/>
    </source>
</evidence>
<keyword evidence="7" id="KW-0670">Pyruvate</keyword>
<evidence type="ECO:0000313" key="8">
    <source>
        <dbReference type="Proteomes" id="UP000240542"/>
    </source>
</evidence>
<dbReference type="Gene3D" id="2.40.50.100">
    <property type="match status" value="1"/>
</dbReference>
<comment type="cofactor">
    <cofactor evidence="1">
        <name>(R)-lipoate</name>
        <dbReference type="ChEBI" id="CHEBI:83088"/>
    </cofactor>
</comment>
<dbReference type="GO" id="GO:0005737">
    <property type="term" value="C:cytoplasm"/>
    <property type="evidence" value="ECO:0007669"/>
    <property type="project" value="TreeGrafter"/>
</dbReference>
<evidence type="ECO:0000313" key="7">
    <source>
        <dbReference type="EMBL" id="PSK96527.1"/>
    </source>
</evidence>
<feature type="region of interest" description="Disordered" evidence="5">
    <location>
        <begin position="1"/>
        <end position="20"/>
    </location>
</feature>
<dbReference type="PANTHER" id="PTHR43178">
    <property type="entry name" value="DIHYDROLIPOAMIDE ACETYLTRANSFERASE COMPONENT OF PYRUVATE DEHYDROGENASE COMPLEX"/>
    <property type="match status" value="1"/>
</dbReference>
<feature type="compositionally biased region" description="Polar residues" evidence="5">
    <location>
        <begin position="1"/>
        <end position="18"/>
    </location>
</feature>
<dbReference type="Pfam" id="PF00364">
    <property type="entry name" value="Biotin_lipoyl"/>
    <property type="match status" value="1"/>
</dbReference>
<dbReference type="InterPro" id="IPR011053">
    <property type="entry name" value="Single_hybrid_motif"/>
</dbReference>
<comment type="caution">
    <text evidence="7">The sequence shown here is derived from an EMBL/GenBank/DDBJ whole genome shotgun (WGS) entry which is preliminary data.</text>
</comment>
<keyword evidence="3" id="KW-0450">Lipoyl</keyword>
<protein>
    <submittedName>
        <fullName evidence="7">Pyruvate dehydrogenase E2 component (Dihydrolipoamide acetyltransferase)</fullName>
    </submittedName>
</protein>
<dbReference type="InterPro" id="IPR003016">
    <property type="entry name" value="2-oxoA_DH_lipoyl-BS"/>
</dbReference>
<dbReference type="OrthoDB" id="9805770at2"/>
<dbReference type="GO" id="GO:0016407">
    <property type="term" value="F:acetyltransferase activity"/>
    <property type="evidence" value="ECO:0007669"/>
    <property type="project" value="TreeGrafter"/>
</dbReference>
<evidence type="ECO:0000256" key="1">
    <source>
        <dbReference type="ARBA" id="ARBA00001938"/>
    </source>
</evidence>
<accession>A0A2P8DH28</accession>
<dbReference type="PANTHER" id="PTHR43178:SF5">
    <property type="entry name" value="LIPOAMIDE ACYLTRANSFERASE COMPONENT OF BRANCHED-CHAIN ALPHA-KETO ACID DEHYDROGENASE COMPLEX, MITOCHONDRIAL"/>
    <property type="match status" value="1"/>
</dbReference>
<dbReference type="InterPro" id="IPR050743">
    <property type="entry name" value="2-oxoacid_DH_E2_comp"/>
</dbReference>
<sequence length="121" mass="12507">MNQPNTGPQQPSNTTTFTLPDLGEGLVEATVLTWLVAPGEQVVRNQPLVEVETTKSAVEIPSPHAGTVAALHAEEGAVLAVGADLVTFEVAGAPAAGIVGTVPVDDAKPQRRVRLRPPDEG</sequence>
<proteinExistence type="predicted"/>
<evidence type="ECO:0000256" key="5">
    <source>
        <dbReference type="SAM" id="MobiDB-lite"/>
    </source>
</evidence>
<name>A0A2P8DH28_9ACTN</name>
<dbReference type="AlphaFoldDB" id="A0A2P8DH28"/>
<dbReference type="EMBL" id="PYGA01000011">
    <property type="protein sequence ID" value="PSK96527.1"/>
    <property type="molecule type" value="Genomic_DNA"/>
</dbReference>
<dbReference type="GO" id="GO:0031405">
    <property type="term" value="F:lipoic acid binding"/>
    <property type="evidence" value="ECO:0007669"/>
    <property type="project" value="TreeGrafter"/>
</dbReference>
<evidence type="ECO:0000256" key="3">
    <source>
        <dbReference type="ARBA" id="ARBA00022823"/>
    </source>
</evidence>
<evidence type="ECO:0000259" key="6">
    <source>
        <dbReference type="PROSITE" id="PS50968"/>
    </source>
</evidence>
<evidence type="ECO:0000256" key="2">
    <source>
        <dbReference type="ARBA" id="ARBA00022679"/>
    </source>
</evidence>
<keyword evidence="8" id="KW-1185">Reference proteome</keyword>
<organism evidence="7 8">
    <name type="scientific">Murinocardiopsis flavida</name>
    <dbReference type="NCBI Taxonomy" id="645275"/>
    <lineage>
        <taxon>Bacteria</taxon>
        <taxon>Bacillati</taxon>
        <taxon>Actinomycetota</taxon>
        <taxon>Actinomycetes</taxon>
        <taxon>Streptosporangiales</taxon>
        <taxon>Nocardiopsidaceae</taxon>
        <taxon>Murinocardiopsis</taxon>
    </lineage>
</organism>
<keyword evidence="4" id="KW-0012">Acyltransferase</keyword>
<dbReference type="CDD" id="cd06849">
    <property type="entry name" value="lipoyl_domain"/>
    <property type="match status" value="1"/>
</dbReference>
<feature type="domain" description="Lipoyl-binding" evidence="6">
    <location>
        <begin position="14"/>
        <end position="89"/>
    </location>
</feature>
<dbReference type="PROSITE" id="PS50968">
    <property type="entry name" value="BIOTINYL_LIPOYL"/>
    <property type="match status" value="1"/>
</dbReference>
<dbReference type="PROSITE" id="PS00189">
    <property type="entry name" value="LIPOYL"/>
    <property type="match status" value="1"/>
</dbReference>
<dbReference type="Proteomes" id="UP000240542">
    <property type="component" value="Unassembled WGS sequence"/>
</dbReference>
<dbReference type="RefSeq" id="WP_106583910.1">
    <property type="nucleotide sequence ID" value="NZ_PYGA01000011.1"/>
</dbReference>
<keyword evidence="2 7" id="KW-0808">Transferase</keyword>
<reference evidence="7 8" key="1">
    <citation type="submission" date="2018-03" db="EMBL/GenBank/DDBJ databases">
        <title>Genomic Encyclopedia of Archaeal and Bacterial Type Strains, Phase II (KMG-II): from individual species to whole genera.</title>
        <authorList>
            <person name="Goeker M."/>
        </authorList>
    </citation>
    <scope>NUCLEOTIDE SEQUENCE [LARGE SCALE GENOMIC DNA]</scope>
    <source>
        <strain evidence="7 8">DSM 45312</strain>
    </source>
</reference>
<dbReference type="SUPFAM" id="SSF51230">
    <property type="entry name" value="Single hybrid motif"/>
    <property type="match status" value="1"/>
</dbReference>